<keyword evidence="1" id="KW-0175">Coiled coil</keyword>
<dbReference type="PANTHER" id="PTHR28019:SF7">
    <property type="entry name" value="SUR7 PROTEIN"/>
    <property type="match status" value="1"/>
</dbReference>
<dbReference type="InterPro" id="IPR052413">
    <property type="entry name" value="SUR7_domain"/>
</dbReference>
<dbReference type="Pfam" id="PF06687">
    <property type="entry name" value="SUR7"/>
    <property type="match status" value="1"/>
</dbReference>
<keyword evidence="2" id="KW-1133">Transmembrane helix</keyword>
<evidence type="ECO:0000256" key="1">
    <source>
        <dbReference type="SAM" id="Coils"/>
    </source>
</evidence>
<feature type="transmembrane region" description="Helical" evidence="2">
    <location>
        <begin position="259"/>
        <end position="283"/>
    </location>
</feature>
<keyword evidence="4" id="KW-1185">Reference proteome</keyword>
<feature type="transmembrane region" description="Helical" evidence="2">
    <location>
        <begin position="353"/>
        <end position="380"/>
    </location>
</feature>
<dbReference type="OrthoDB" id="4159154at2759"/>
<protein>
    <recommendedName>
        <fullName evidence="5">SUR7 protein</fullName>
    </recommendedName>
</protein>
<dbReference type="GO" id="GO:0051285">
    <property type="term" value="C:cell cortex of cell tip"/>
    <property type="evidence" value="ECO:0007669"/>
    <property type="project" value="TreeGrafter"/>
</dbReference>
<accession>A0A9W8YLE0</accession>
<dbReference type="EMBL" id="JAPEVB010000005">
    <property type="protein sequence ID" value="KAJ4387654.1"/>
    <property type="molecule type" value="Genomic_DNA"/>
</dbReference>
<comment type="caution">
    <text evidence="3">The sequence shown here is derived from an EMBL/GenBank/DDBJ whole genome shotgun (WGS) entry which is preliminary data.</text>
</comment>
<dbReference type="Proteomes" id="UP001140453">
    <property type="component" value="Unassembled WGS sequence"/>
</dbReference>
<name>A0A9W8YLE0_9PEZI</name>
<dbReference type="PANTHER" id="PTHR28019">
    <property type="entry name" value="CELL MEMBRANE PROTEIN YLR413W-RELATED"/>
    <property type="match status" value="1"/>
</dbReference>
<organism evidence="3 4">
    <name type="scientific">Gnomoniopsis smithogilvyi</name>
    <dbReference type="NCBI Taxonomy" id="1191159"/>
    <lineage>
        <taxon>Eukaryota</taxon>
        <taxon>Fungi</taxon>
        <taxon>Dikarya</taxon>
        <taxon>Ascomycota</taxon>
        <taxon>Pezizomycotina</taxon>
        <taxon>Sordariomycetes</taxon>
        <taxon>Sordariomycetidae</taxon>
        <taxon>Diaporthales</taxon>
        <taxon>Gnomoniaceae</taxon>
        <taxon>Gnomoniopsis</taxon>
    </lineage>
</organism>
<dbReference type="InterPro" id="IPR009571">
    <property type="entry name" value="SUR7/Rim9-like_fungi"/>
</dbReference>
<feature type="coiled-coil region" evidence="1">
    <location>
        <begin position="139"/>
        <end position="166"/>
    </location>
</feature>
<keyword evidence="2" id="KW-0472">Membrane</keyword>
<sequence>MEVNVSLKKFWLALIPATFAAISLILVIISITAGHSAGVMEEYHILYFNTSTLGKSLLNDTNELSARSMARMPMVTEAPNLLHRYHASPDKRFGIGDLTSEAGAAASAVTSAGAEGVSAASSVATEAASAVSSAASAAKSGLEHLVDEARQELEKIEDDLADELYEKLGIQQFYSIHLTDLCYGNFTPNATAPGAGWGVTNCTQPLNWTQALDLTGMLNQSLNVGPFQLDLADIGMVQDVVETIDSAMHTLNSCVEAILAMYIIACLFIGASMVLSVWAVFALTWTTEPGVHKTVSGRTKNIALYSNLATAYLGTGFLLIGNLVTTIGGKYVVEKVREHGEEFGLYAYRGSKFLAISWAAFALVLIAAMLWTFQWATCFLERRAREKRSRQQRCEPKAEVWDNGSVYSHPGSRMMEHL</sequence>
<dbReference type="AlphaFoldDB" id="A0A9W8YLE0"/>
<reference evidence="3" key="1">
    <citation type="submission" date="2022-10" db="EMBL/GenBank/DDBJ databases">
        <title>Tapping the CABI collections for fungal endophytes: first genome assemblies for Collariella, Neodidymelliopsis, Ascochyta clinopodiicola, Didymella pomorum, Didymosphaeria variabile, Neocosmospora piperis and Neocucurbitaria cava.</title>
        <authorList>
            <person name="Hill R."/>
        </authorList>
    </citation>
    <scope>NUCLEOTIDE SEQUENCE</scope>
    <source>
        <strain evidence="3">IMI 355082</strain>
    </source>
</reference>
<keyword evidence="2" id="KW-0812">Transmembrane</keyword>
<evidence type="ECO:0000256" key="2">
    <source>
        <dbReference type="SAM" id="Phobius"/>
    </source>
</evidence>
<dbReference type="GO" id="GO:0005886">
    <property type="term" value="C:plasma membrane"/>
    <property type="evidence" value="ECO:0007669"/>
    <property type="project" value="InterPro"/>
</dbReference>
<proteinExistence type="predicted"/>
<evidence type="ECO:0008006" key="5">
    <source>
        <dbReference type="Google" id="ProtNLM"/>
    </source>
</evidence>
<evidence type="ECO:0000313" key="4">
    <source>
        <dbReference type="Proteomes" id="UP001140453"/>
    </source>
</evidence>
<gene>
    <name evidence="3" type="ORF">N0V93_008251</name>
</gene>
<evidence type="ECO:0000313" key="3">
    <source>
        <dbReference type="EMBL" id="KAJ4387654.1"/>
    </source>
</evidence>
<feature type="transmembrane region" description="Helical" evidence="2">
    <location>
        <begin position="12"/>
        <end position="33"/>
    </location>
</feature>
<dbReference type="GO" id="GO:0031505">
    <property type="term" value="P:fungal-type cell wall organization"/>
    <property type="evidence" value="ECO:0007669"/>
    <property type="project" value="TreeGrafter"/>
</dbReference>
<feature type="transmembrane region" description="Helical" evidence="2">
    <location>
        <begin position="304"/>
        <end position="333"/>
    </location>
</feature>